<evidence type="ECO:0000313" key="3">
    <source>
        <dbReference type="Proteomes" id="UP001163726"/>
    </source>
</evidence>
<proteinExistence type="predicted"/>
<evidence type="ECO:0000259" key="1">
    <source>
        <dbReference type="PROSITE" id="PS51112"/>
    </source>
</evidence>
<dbReference type="NCBIfam" id="TIGR04335">
    <property type="entry name" value="AmmeMemoSam_A"/>
    <property type="match status" value="1"/>
</dbReference>
<dbReference type="InterPro" id="IPR002733">
    <property type="entry name" value="AMMECR1_domain"/>
</dbReference>
<dbReference type="SUPFAM" id="SSF143447">
    <property type="entry name" value="AMMECR1-like"/>
    <property type="match status" value="1"/>
</dbReference>
<dbReference type="Gene3D" id="3.30.700.20">
    <property type="entry name" value="Hypothetical protein ph0010, domain 1"/>
    <property type="match status" value="1"/>
</dbReference>
<accession>A0ABY7AK65</accession>
<dbReference type="Pfam" id="PF01871">
    <property type="entry name" value="AMMECR1"/>
    <property type="match status" value="1"/>
</dbReference>
<dbReference type="Gene3D" id="3.30.1490.150">
    <property type="entry name" value="Hypothetical protein ph0010, domain 2"/>
    <property type="match status" value="1"/>
</dbReference>
<protein>
    <submittedName>
        <fullName evidence="2">AmmeMemoRadiSam system protein A</fullName>
    </submittedName>
</protein>
<evidence type="ECO:0000313" key="2">
    <source>
        <dbReference type="EMBL" id="WAJ69937.1"/>
    </source>
</evidence>
<dbReference type="RefSeq" id="WP_268074236.1">
    <property type="nucleotide sequence ID" value="NZ_CP109965.1"/>
</dbReference>
<dbReference type="PANTHER" id="PTHR13016">
    <property type="entry name" value="AMMECR1 HOMOLOG"/>
    <property type="match status" value="1"/>
</dbReference>
<dbReference type="InterPro" id="IPR027623">
    <property type="entry name" value="AmmeMemoSam_A"/>
</dbReference>
<feature type="domain" description="AMMECR1" evidence="1">
    <location>
        <begin position="7"/>
        <end position="202"/>
    </location>
</feature>
<dbReference type="Proteomes" id="UP001163726">
    <property type="component" value="Chromosome"/>
</dbReference>
<dbReference type="InterPro" id="IPR027485">
    <property type="entry name" value="AMMECR1_N"/>
</dbReference>
<dbReference type="InterPro" id="IPR036071">
    <property type="entry name" value="AMMECR1_dom_sf"/>
</dbReference>
<organism evidence="2 3">
    <name type="scientific">Catenovulum adriaticum</name>
    <dbReference type="NCBI Taxonomy" id="2984846"/>
    <lineage>
        <taxon>Bacteria</taxon>
        <taxon>Pseudomonadati</taxon>
        <taxon>Pseudomonadota</taxon>
        <taxon>Gammaproteobacteria</taxon>
        <taxon>Alteromonadales</taxon>
        <taxon>Alteromonadaceae</taxon>
        <taxon>Catenovulum</taxon>
    </lineage>
</organism>
<reference evidence="2" key="1">
    <citation type="submission" date="2022-10" db="EMBL/GenBank/DDBJ databases">
        <title>Catenovulum adriacola sp. nov. isolated in the Harbour of Susak.</title>
        <authorList>
            <person name="Schoch T."/>
            <person name="Reich S.J."/>
            <person name="Stoeferle S."/>
            <person name="Flaiz M."/>
            <person name="Kazda M."/>
            <person name="Riedel C.U."/>
            <person name="Duerre P."/>
        </authorList>
    </citation>
    <scope>NUCLEOTIDE SEQUENCE</scope>
    <source>
        <strain evidence="2">TS8</strain>
    </source>
</reference>
<dbReference type="PANTHER" id="PTHR13016:SF0">
    <property type="entry name" value="AMME SYNDROME CANDIDATE GENE 1 PROTEIN"/>
    <property type="match status" value="1"/>
</dbReference>
<dbReference type="EMBL" id="CP109965">
    <property type="protein sequence ID" value="WAJ69937.1"/>
    <property type="molecule type" value="Genomic_DNA"/>
</dbReference>
<keyword evidence="3" id="KW-1185">Reference proteome</keyword>
<sequence length="202" mass="22550">MSLTISVFEQSDVKQQILSIVSNALSYAFTNDGNRLPEHLIPRHALLSDQLACFVSLKAAGLLRGCVGTTFTSDRLDNNIAWYAHEAAFHDPRFDPLSASELNRLTTAVSIMTNPLILQVTSEQNLLEQLIPHKDGLIIQYGQLSGIFLPCMWQQYPQPETFLSELKSKAGWPVHGWTGAMKAWVFQTHKIEGRLDLTALAE</sequence>
<dbReference type="InterPro" id="IPR023473">
    <property type="entry name" value="AMMECR1"/>
</dbReference>
<gene>
    <name evidence="2" type="primary">amrA</name>
    <name evidence="2" type="ORF">OLW01_12405</name>
</gene>
<name>A0ABY7AK65_9ALTE</name>
<dbReference type="PROSITE" id="PS51112">
    <property type="entry name" value="AMMECR1"/>
    <property type="match status" value="1"/>
</dbReference>